<evidence type="ECO:0000256" key="2">
    <source>
        <dbReference type="ARBA" id="ARBA00022475"/>
    </source>
</evidence>
<evidence type="ECO:0000259" key="8">
    <source>
        <dbReference type="PROSITE" id="PS50887"/>
    </source>
</evidence>
<dbReference type="InterPro" id="IPR052155">
    <property type="entry name" value="Biofilm_reg_signaling"/>
</dbReference>
<dbReference type="KEGG" id="xdi:EZH22_26025"/>
<dbReference type="AlphaFoldDB" id="A0A974SIN5"/>
<feature type="domain" description="EAL" evidence="7">
    <location>
        <begin position="494"/>
        <end position="744"/>
    </location>
</feature>
<dbReference type="PROSITE" id="PS50883">
    <property type="entry name" value="EAL"/>
    <property type="match status" value="1"/>
</dbReference>
<evidence type="ECO:0000313" key="10">
    <source>
        <dbReference type="Proteomes" id="UP000596427"/>
    </source>
</evidence>
<evidence type="ECO:0000313" key="9">
    <source>
        <dbReference type="EMBL" id="QRG06369.1"/>
    </source>
</evidence>
<dbReference type="Gene3D" id="3.20.20.450">
    <property type="entry name" value="EAL domain"/>
    <property type="match status" value="1"/>
</dbReference>
<keyword evidence="2" id="KW-1003">Cell membrane</keyword>
<dbReference type="Pfam" id="PF00990">
    <property type="entry name" value="GGDEF"/>
    <property type="match status" value="1"/>
</dbReference>
<evidence type="ECO:0000256" key="5">
    <source>
        <dbReference type="ARBA" id="ARBA00023136"/>
    </source>
</evidence>
<dbReference type="CDD" id="cd01948">
    <property type="entry name" value="EAL"/>
    <property type="match status" value="1"/>
</dbReference>
<dbReference type="InterPro" id="IPR001633">
    <property type="entry name" value="EAL_dom"/>
</dbReference>
<dbReference type="EMBL" id="CP063362">
    <property type="protein sequence ID" value="QRG06369.1"/>
    <property type="molecule type" value="Genomic_DNA"/>
</dbReference>
<dbReference type="SUPFAM" id="SSF55073">
    <property type="entry name" value="Nucleotide cyclase"/>
    <property type="match status" value="1"/>
</dbReference>
<dbReference type="Gene3D" id="3.30.450.20">
    <property type="entry name" value="PAS domain"/>
    <property type="match status" value="2"/>
</dbReference>
<dbReference type="InterPro" id="IPR043128">
    <property type="entry name" value="Rev_trsase/Diguanyl_cyclase"/>
</dbReference>
<keyword evidence="10" id="KW-1185">Reference proteome</keyword>
<protein>
    <submittedName>
        <fullName evidence="9">EAL domain-containing protein</fullName>
    </submittedName>
</protein>
<dbReference type="PANTHER" id="PTHR44757:SF2">
    <property type="entry name" value="BIOFILM ARCHITECTURE MAINTENANCE PROTEIN MBAA"/>
    <property type="match status" value="1"/>
</dbReference>
<dbReference type="CDD" id="cd12914">
    <property type="entry name" value="PDC1_DGC_like"/>
    <property type="match status" value="1"/>
</dbReference>
<accession>A0A974SIN5</accession>
<dbReference type="CDD" id="cd12915">
    <property type="entry name" value="PDC2_DGC_like"/>
    <property type="match status" value="1"/>
</dbReference>
<proteinExistence type="predicted"/>
<dbReference type="InterPro" id="IPR035919">
    <property type="entry name" value="EAL_sf"/>
</dbReference>
<organism evidence="9 10">
    <name type="scientific">Xanthobacter dioxanivorans</name>
    <dbReference type="NCBI Taxonomy" id="2528964"/>
    <lineage>
        <taxon>Bacteria</taxon>
        <taxon>Pseudomonadati</taxon>
        <taxon>Pseudomonadota</taxon>
        <taxon>Alphaproteobacteria</taxon>
        <taxon>Hyphomicrobiales</taxon>
        <taxon>Xanthobacteraceae</taxon>
        <taxon>Xanthobacter</taxon>
    </lineage>
</organism>
<dbReference type="InterPro" id="IPR033479">
    <property type="entry name" value="dCache_1"/>
</dbReference>
<dbReference type="SMART" id="SM00052">
    <property type="entry name" value="EAL"/>
    <property type="match status" value="1"/>
</dbReference>
<sequence length="745" mass="81124">MPLVILAALLILVVIVAAGVLMSTLRDDGVKDRRRELDNLAMTLAEQTARAFQSLQIVQEDIIDHIQTQKLSNREELAAQMGTQAVHQLMHEKISGLPYLDAITLIDDSGRLINFSRYWPIPAVNVADRDYFSSLSTMRGPPVFISEPVTNRSTGSVTIYLAHRFTTPEGAFLGLVLGAMEQSYFEHFYSTIRLGNEGLIALVRADGAVLARSPAGTGAAPSGDAVRERVARLLFGPGFTGQLPAGTFDDKSRIAAVRPIAGLPLAIAVTDGTASVAAVMWGRLMPIAVAAGFICLTIGLVSYSLVRHVNDERAFADAQHAAARRDPLTHLTNRLGFAEQIENLVGGPAPAQPFALLFLDLDYFKAVNDTLGHNLGDAMLVRVSERIRRWLPPGDTVARLGGDEFAILSRGVTDDAAALDFAQSIIELLREPYLIDNHRLLGGCSIGIALSPRDGTNVVSLLKNADLALYRAKGDGRGVARVFQEEMERNARELRALELDLQTAWKDGQLHLAYQPIFEAESGALAGFEALARWHHPQRGMVPADVFIALAEETGLILPLGAWALKEACRAATQWPSHLFVAVNLSPIQFRGAQAFHQVRAALDASGLAPERLEIEITESTLLLEGPMVRATLDQFREEGITITLDDFGTGYSSLRYLKMLRIGRIKVDRSFVEEVEHSAQSRAIVEAITSLARTLSLRCTGEGIETEAQRRIMTEQGCSHLQGYLLGRPGTAEEALRLARATVA</sequence>
<dbReference type="NCBIfam" id="TIGR00254">
    <property type="entry name" value="GGDEF"/>
    <property type="match status" value="1"/>
</dbReference>
<dbReference type="PROSITE" id="PS50887">
    <property type="entry name" value="GGDEF"/>
    <property type="match status" value="1"/>
</dbReference>
<evidence type="ECO:0000256" key="6">
    <source>
        <dbReference type="SAM" id="Phobius"/>
    </source>
</evidence>
<evidence type="ECO:0000256" key="1">
    <source>
        <dbReference type="ARBA" id="ARBA00004651"/>
    </source>
</evidence>
<keyword evidence="5 6" id="KW-0472">Membrane</keyword>
<dbReference type="InterPro" id="IPR029787">
    <property type="entry name" value="Nucleotide_cyclase"/>
</dbReference>
<dbReference type="InterPro" id="IPR000160">
    <property type="entry name" value="GGDEF_dom"/>
</dbReference>
<dbReference type="PANTHER" id="PTHR44757">
    <property type="entry name" value="DIGUANYLATE CYCLASE DGCP"/>
    <property type="match status" value="1"/>
</dbReference>
<dbReference type="SMART" id="SM00267">
    <property type="entry name" value="GGDEF"/>
    <property type="match status" value="1"/>
</dbReference>
<evidence type="ECO:0000259" key="7">
    <source>
        <dbReference type="PROSITE" id="PS50883"/>
    </source>
</evidence>
<dbReference type="RefSeq" id="WP_203193279.1">
    <property type="nucleotide sequence ID" value="NZ_CP063362.1"/>
</dbReference>
<feature type="domain" description="GGDEF" evidence="8">
    <location>
        <begin position="352"/>
        <end position="485"/>
    </location>
</feature>
<keyword evidence="4 6" id="KW-1133">Transmembrane helix</keyword>
<comment type="subcellular location">
    <subcellularLocation>
        <location evidence="1">Cell membrane</location>
        <topology evidence="1">Multi-pass membrane protein</topology>
    </subcellularLocation>
</comment>
<dbReference type="Pfam" id="PF00563">
    <property type="entry name" value="EAL"/>
    <property type="match status" value="1"/>
</dbReference>
<feature type="transmembrane region" description="Helical" evidence="6">
    <location>
        <begin position="6"/>
        <end position="25"/>
    </location>
</feature>
<name>A0A974SIN5_9HYPH</name>
<dbReference type="Proteomes" id="UP000596427">
    <property type="component" value="Chromosome"/>
</dbReference>
<dbReference type="Pfam" id="PF02743">
    <property type="entry name" value="dCache_1"/>
    <property type="match status" value="1"/>
</dbReference>
<dbReference type="Gene3D" id="3.30.70.270">
    <property type="match status" value="1"/>
</dbReference>
<dbReference type="SUPFAM" id="SSF141868">
    <property type="entry name" value="EAL domain-like"/>
    <property type="match status" value="1"/>
</dbReference>
<keyword evidence="3 6" id="KW-0812">Transmembrane</keyword>
<evidence type="ECO:0000256" key="4">
    <source>
        <dbReference type="ARBA" id="ARBA00022989"/>
    </source>
</evidence>
<feature type="transmembrane region" description="Helical" evidence="6">
    <location>
        <begin position="287"/>
        <end position="306"/>
    </location>
</feature>
<dbReference type="CDD" id="cd01949">
    <property type="entry name" value="GGDEF"/>
    <property type="match status" value="1"/>
</dbReference>
<evidence type="ECO:0000256" key="3">
    <source>
        <dbReference type="ARBA" id="ARBA00022692"/>
    </source>
</evidence>
<dbReference type="GO" id="GO:0005886">
    <property type="term" value="C:plasma membrane"/>
    <property type="evidence" value="ECO:0007669"/>
    <property type="project" value="UniProtKB-SubCell"/>
</dbReference>
<gene>
    <name evidence="9" type="ORF">EZH22_26025</name>
</gene>
<reference evidence="9 10" key="1">
    <citation type="submission" date="2020-10" db="EMBL/GenBank/DDBJ databases">
        <title>Degradation of 1,4-Dioxane by Xanthobacter sp. YN2, via a Novel Group-2 Soluble Di-Iron Monooxygenase.</title>
        <authorList>
            <person name="Ma F."/>
            <person name="Wang Y."/>
            <person name="Yang J."/>
            <person name="Guo H."/>
            <person name="Su D."/>
            <person name="Yu L."/>
        </authorList>
    </citation>
    <scope>NUCLEOTIDE SEQUENCE [LARGE SCALE GENOMIC DNA]</scope>
    <source>
        <strain evidence="9 10">YN2</strain>
    </source>
</reference>